<feature type="region of interest" description="Disordered" evidence="1">
    <location>
        <begin position="103"/>
        <end position="131"/>
    </location>
</feature>
<keyword evidence="2" id="KW-1133">Transmembrane helix</keyword>
<proteinExistence type="predicted"/>
<dbReference type="OrthoDB" id="2061035at2"/>
<protein>
    <submittedName>
        <fullName evidence="3">Stage III sporulation protein AG</fullName>
    </submittedName>
</protein>
<feature type="transmembrane region" description="Helical" evidence="2">
    <location>
        <begin position="20"/>
        <end position="38"/>
    </location>
</feature>
<evidence type="ECO:0000313" key="4">
    <source>
        <dbReference type="Proteomes" id="UP000294545"/>
    </source>
</evidence>
<sequence length="196" mass="21787">MNKLIDTKNFSIKKIGIEKLVILLVFGVLLLMLSRNMFEDDLENEGEVYESIQVLNNAGTTEKTYEEEMEEKLKEVLGKVNGVGKVEVMLTISASRELVVNKDSPSSLSQVEEKDAQGGERSSIETREEETTVLNNNRDGTYTPFVIKELEPVVNGVVIVAQGGDIPQVKSDLINATEVLFNIPSHKIKVMKMVSN</sequence>
<evidence type="ECO:0000256" key="1">
    <source>
        <dbReference type="SAM" id="MobiDB-lite"/>
    </source>
</evidence>
<keyword evidence="2" id="KW-0812">Transmembrane</keyword>
<keyword evidence="2" id="KW-0472">Membrane</keyword>
<evidence type="ECO:0000313" key="3">
    <source>
        <dbReference type="EMBL" id="TCK98362.1"/>
    </source>
</evidence>
<dbReference type="Proteomes" id="UP000294545">
    <property type="component" value="Unassembled WGS sequence"/>
</dbReference>
<comment type="caution">
    <text evidence="3">The sequence shown here is derived from an EMBL/GenBank/DDBJ whole genome shotgun (WGS) entry which is preliminary data.</text>
</comment>
<reference evidence="3 4" key="1">
    <citation type="submission" date="2019-03" db="EMBL/GenBank/DDBJ databases">
        <title>Genomic Encyclopedia of Type Strains, Phase IV (KMG-IV): sequencing the most valuable type-strain genomes for metagenomic binning, comparative biology and taxonomic classification.</title>
        <authorList>
            <person name="Goeker M."/>
        </authorList>
    </citation>
    <scope>NUCLEOTIDE SEQUENCE [LARGE SCALE GENOMIC DNA]</scope>
    <source>
        <strain evidence="3 4">DSM 24176</strain>
    </source>
</reference>
<keyword evidence="4" id="KW-1185">Reference proteome</keyword>
<feature type="compositionally biased region" description="Basic and acidic residues" evidence="1">
    <location>
        <begin position="111"/>
        <end position="130"/>
    </location>
</feature>
<organism evidence="3 4">
    <name type="scientific">Natranaerovirga hydrolytica</name>
    <dbReference type="NCBI Taxonomy" id="680378"/>
    <lineage>
        <taxon>Bacteria</taxon>
        <taxon>Bacillati</taxon>
        <taxon>Bacillota</taxon>
        <taxon>Clostridia</taxon>
        <taxon>Lachnospirales</taxon>
        <taxon>Natranaerovirgaceae</taxon>
        <taxon>Natranaerovirga</taxon>
    </lineage>
</organism>
<dbReference type="AlphaFoldDB" id="A0A4R1N0H3"/>
<gene>
    <name evidence="3" type="ORF">EDC19_0782</name>
</gene>
<dbReference type="RefSeq" id="WP_132280795.1">
    <property type="nucleotide sequence ID" value="NZ_SMGQ01000011.1"/>
</dbReference>
<name>A0A4R1N0H3_9FIRM</name>
<accession>A0A4R1N0H3</accession>
<dbReference type="EMBL" id="SMGQ01000011">
    <property type="protein sequence ID" value="TCK98362.1"/>
    <property type="molecule type" value="Genomic_DNA"/>
</dbReference>
<evidence type="ECO:0000256" key="2">
    <source>
        <dbReference type="SAM" id="Phobius"/>
    </source>
</evidence>